<protein>
    <submittedName>
        <fullName evidence="1">Uncharacterized protein</fullName>
    </submittedName>
</protein>
<dbReference type="Proteomes" id="UP001499988">
    <property type="component" value="Unassembled WGS sequence"/>
</dbReference>
<comment type="caution">
    <text evidence="1">The sequence shown here is derived from an EMBL/GenBank/DDBJ whole genome shotgun (WGS) entry which is preliminary data.</text>
</comment>
<evidence type="ECO:0000313" key="1">
    <source>
        <dbReference type="EMBL" id="GAA4889048.1"/>
    </source>
</evidence>
<keyword evidence="2" id="KW-1185">Reference proteome</keyword>
<proteinExistence type="predicted"/>
<name>A0ABP9EYS3_9GAMM</name>
<organism evidence="1 2">
    <name type="scientific">Ferrimonas pelagia</name>
    <dbReference type="NCBI Taxonomy" id="1177826"/>
    <lineage>
        <taxon>Bacteria</taxon>
        <taxon>Pseudomonadati</taxon>
        <taxon>Pseudomonadota</taxon>
        <taxon>Gammaproteobacteria</taxon>
        <taxon>Alteromonadales</taxon>
        <taxon>Ferrimonadaceae</taxon>
        <taxon>Ferrimonas</taxon>
    </lineage>
</organism>
<evidence type="ECO:0000313" key="2">
    <source>
        <dbReference type="Proteomes" id="UP001499988"/>
    </source>
</evidence>
<dbReference type="EMBL" id="BAABJZ010000078">
    <property type="protein sequence ID" value="GAA4889048.1"/>
    <property type="molecule type" value="Genomic_DNA"/>
</dbReference>
<dbReference type="RefSeq" id="WP_345335533.1">
    <property type="nucleotide sequence ID" value="NZ_BAABJZ010000078.1"/>
</dbReference>
<accession>A0ABP9EYS3</accession>
<reference evidence="2" key="1">
    <citation type="journal article" date="2019" name="Int. J. Syst. Evol. Microbiol.">
        <title>The Global Catalogue of Microorganisms (GCM) 10K type strain sequencing project: providing services to taxonomists for standard genome sequencing and annotation.</title>
        <authorList>
            <consortium name="The Broad Institute Genomics Platform"/>
            <consortium name="The Broad Institute Genome Sequencing Center for Infectious Disease"/>
            <person name="Wu L."/>
            <person name="Ma J."/>
        </authorList>
    </citation>
    <scope>NUCLEOTIDE SEQUENCE [LARGE SCALE GENOMIC DNA]</scope>
    <source>
        <strain evidence="2">JCM 18401</strain>
    </source>
</reference>
<gene>
    <name evidence="1" type="ORF">GCM10023333_22950</name>
</gene>
<sequence>MNEQWLGQLIEGAYDAAVDGLWYEWLDWLRRSLGASGGVLAHLGTAGLPVKSLPIACGSDLCSNLVGTYVERRSQDPWYRQARRQRNNVVLLDARTRRARARGELSGVFEGWKCHYHTGAVLSSEQGHYLLSLHREPGQSDFNAEQIRMLDQINQHLRQALALTPFLYERVEQRLHRCRLDEREQPQAVVRENGVPAFVNDAMAAYLRGQGHAFRFHHGRLCGRKPLLDRLLQQAQQQACQGQTGVCRLPLEHGALSVSPLPEEVLPRAALWQIQHA</sequence>